<feature type="chain" id="PRO_5031568178" evidence="2">
    <location>
        <begin position="24"/>
        <end position="173"/>
    </location>
</feature>
<accession>A0A7W8DNU9</accession>
<dbReference type="RefSeq" id="WP_184206360.1">
    <property type="nucleotide sequence ID" value="NZ_JACHIF010000002.1"/>
</dbReference>
<evidence type="ECO:0000313" key="4">
    <source>
        <dbReference type="Proteomes" id="UP000534294"/>
    </source>
</evidence>
<dbReference type="Proteomes" id="UP000534294">
    <property type="component" value="Unassembled WGS sequence"/>
</dbReference>
<proteinExistence type="predicted"/>
<keyword evidence="2" id="KW-0732">Signal</keyword>
<comment type="caution">
    <text evidence="3">The sequence shown here is derived from an EMBL/GenBank/DDBJ whole genome shotgun (WGS) entry which is preliminary data.</text>
</comment>
<feature type="signal peptide" evidence="2">
    <location>
        <begin position="1"/>
        <end position="23"/>
    </location>
</feature>
<evidence type="ECO:0000256" key="2">
    <source>
        <dbReference type="SAM" id="SignalP"/>
    </source>
</evidence>
<evidence type="ECO:0000256" key="1">
    <source>
        <dbReference type="SAM" id="MobiDB-lite"/>
    </source>
</evidence>
<gene>
    <name evidence="3" type="ORF">HNQ64_001191</name>
</gene>
<sequence length="173" mass="18546">MKTFLFLTFGGLLVAALPVPALAAEPPRTRPGLIIIQGPRPEIRRFLPVHPRPQPQGYPSGWLAPTKQPSKSPSTTGKSHLYSAYGQGTAKLQPRESIAPQTRAMPSSQRMAPPPTPSQPPQEPTVNQHPVATEIRPGMVKSPFAPHVPLDVQGLPSGALAKDPVSGKLFRVP</sequence>
<reference evidence="3 4" key="1">
    <citation type="submission" date="2020-08" db="EMBL/GenBank/DDBJ databases">
        <title>Genomic Encyclopedia of Type Strains, Phase IV (KMG-IV): sequencing the most valuable type-strain genomes for metagenomic binning, comparative biology and taxonomic classification.</title>
        <authorList>
            <person name="Goeker M."/>
        </authorList>
    </citation>
    <scope>NUCLEOTIDE SEQUENCE [LARGE SCALE GENOMIC DNA]</scope>
    <source>
        <strain evidence="3 4">DSM 12251</strain>
    </source>
</reference>
<feature type="compositionally biased region" description="Pro residues" evidence="1">
    <location>
        <begin position="112"/>
        <end position="123"/>
    </location>
</feature>
<feature type="compositionally biased region" description="Polar residues" evidence="1">
    <location>
        <begin position="67"/>
        <end position="78"/>
    </location>
</feature>
<name>A0A7W8DNU9_9BACT</name>
<evidence type="ECO:0000313" key="3">
    <source>
        <dbReference type="EMBL" id="MBB5036949.1"/>
    </source>
</evidence>
<feature type="region of interest" description="Disordered" evidence="1">
    <location>
        <begin position="47"/>
        <end position="129"/>
    </location>
</feature>
<dbReference type="AlphaFoldDB" id="A0A7W8DNU9"/>
<dbReference type="EMBL" id="JACHIF010000002">
    <property type="protein sequence ID" value="MBB5036949.1"/>
    <property type="molecule type" value="Genomic_DNA"/>
</dbReference>
<protein>
    <submittedName>
        <fullName evidence="3">Uncharacterized protein</fullName>
    </submittedName>
</protein>
<keyword evidence="4" id="KW-1185">Reference proteome</keyword>
<organism evidence="3 4">
    <name type="scientific">Prosthecobacter dejongeii</name>
    <dbReference type="NCBI Taxonomy" id="48465"/>
    <lineage>
        <taxon>Bacteria</taxon>
        <taxon>Pseudomonadati</taxon>
        <taxon>Verrucomicrobiota</taxon>
        <taxon>Verrucomicrobiia</taxon>
        <taxon>Verrucomicrobiales</taxon>
        <taxon>Verrucomicrobiaceae</taxon>
        <taxon>Prosthecobacter</taxon>
    </lineage>
</organism>